<organism evidence="8 9">
    <name type="scientific">Aeromicrobium endophyticum</name>
    <dbReference type="NCBI Taxonomy" id="2292704"/>
    <lineage>
        <taxon>Bacteria</taxon>
        <taxon>Bacillati</taxon>
        <taxon>Actinomycetota</taxon>
        <taxon>Actinomycetes</taxon>
        <taxon>Propionibacteriales</taxon>
        <taxon>Nocardioidaceae</taxon>
        <taxon>Aeromicrobium</taxon>
    </lineage>
</organism>
<feature type="domain" description="Inositolphosphotransferase Aur1/Ipt1" evidence="7">
    <location>
        <begin position="72"/>
        <end position="248"/>
    </location>
</feature>
<evidence type="ECO:0000259" key="7">
    <source>
        <dbReference type="Pfam" id="PF14378"/>
    </source>
</evidence>
<dbReference type="InterPro" id="IPR026841">
    <property type="entry name" value="Aur1/Ipt1"/>
</dbReference>
<protein>
    <submittedName>
        <fullName evidence="8">Inositol phosphorylceramide synthase</fullName>
    </submittedName>
</protein>
<accession>A0A371P2M5</accession>
<reference evidence="8 9" key="1">
    <citation type="submission" date="2018-08" db="EMBL/GenBank/DDBJ databases">
        <title>Aeromicrobium sp. M2KJ-4, whole genome shotgun sequence.</title>
        <authorList>
            <person name="Tuo L."/>
        </authorList>
    </citation>
    <scope>NUCLEOTIDE SEQUENCE [LARGE SCALE GENOMIC DNA]</scope>
    <source>
        <strain evidence="8 9">M2KJ-4</strain>
    </source>
</reference>
<dbReference type="RefSeq" id="WP_119704743.1">
    <property type="nucleotide sequence ID" value="NZ_JBHSOI010000002.1"/>
</dbReference>
<evidence type="ECO:0000256" key="2">
    <source>
        <dbReference type="ARBA" id="ARBA00022692"/>
    </source>
</evidence>
<comment type="caution">
    <text evidence="8">The sequence shown here is derived from an EMBL/GenBank/DDBJ whole genome shotgun (WGS) entry which is preliminary data.</text>
</comment>
<feature type="region of interest" description="Disordered" evidence="5">
    <location>
        <begin position="261"/>
        <end position="283"/>
    </location>
</feature>
<evidence type="ECO:0000256" key="5">
    <source>
        <dbReference type="SAM" id="MobiDB-lite"/>
    </source>
</evidence>
<evidence type="ECO:0000313" key="9">
    <source>
        <dbReference type="Proteomes" id="UP000265581"/>
    </source>
</evidence>
<proteinExistence type="predicted"/>
<keyword evidence="2 6" id="KW-0812">Transmembrane</keyword>
<keyword evidence="3 6" id="KW-1133">Transmembrane helix</keyword>
<feature type="transmembrane region" description="Helical" evidence="6">
    <location>
        <begin position="211"/>
        <end position="227"/>
    </location>
</feature>
<dbReference type="Pfam" id="PF14378">
    <property type="entry name" value="PAP2_3"/>
    <property type="match status" value="1"/>
</dbReference>
<feature type="transmembrane region" description="Helical" evidence="6">
    <location>
        <begin position="6"/>
        <end position="23"/>
    </location>
</feature>
<keyword evidence="9" id="KW-1185">Reference proteome</keyword>
<feature type="transmembrane region" description="Helical" evidence="6">
    <location>
        <begin position="233"/>
        <end position="250"/>
    </location>
</feature>
<dbReference type="Proteomes" id="UP000265581">
    <property type="component" value="Unassembled WGS sequence"/>
</dbReference>
<name>A0A371P2M5_9ACTN</name>
<comment type="subcellular location">
    <subcellularLocation>
        <location evidence="1">Membrane</location>
        <topology evidence="1">Multi-pass membrane protein</topology>
    </subcellularLocation>
</comment>
<feature type="transmembrane region" description="Helical" evidence="6">
    <location>
        <begin position="185"/>
        <end position="204"/>
    </location>
</feature>
<dbReference type="AlphaFoldDB" id="A0A371P2M5"/>
<evidence type="ECO:0000256" key="4">
    <source>
        <dbReference type="ARBA" id="ARBA00023136"/>
    </source>
</evidence>
<dbReference type="InterPro" id="IPR052185">
    <property type="entry name" value="IPC_Synthase-Related"/>
</dbReference>
<feature type="compositionally biased region" description="Low complexity" evidence="5">
    <location>
        <begin position="262"/>
        <end position="283"/>
    </location>
</feature>
<evidence type="ECO:0000256" key="1">
    <source>
        <dbReference type="ARBA" id="ARBA00004141"/>
    </source>
</evidence>
<evidence type="ECO:0000313" key="8">
    <source>
        <dbReference type="EMBL" id="REK70145.1"/>
    </source>
</evidence>
<dbReference type="GO" id="GO:0016020">
    <property type="term" value="C:membrane"/>
    <property type="evidence" value="ECO:0007669"/>
    <property type="project" value="UniProtKB-SubCell"/>
</dbReference>
<sequence>MPWPSWEQAAIAALLSVIGWLAVGRLPRSRVGDALLPAFREFALVAGLYAVWRLARMLPITHESGAIDRARDIDRLQHALHLPTEISVQHLVIAHDWLARFVNGYYAIVHVPALIAFMVWAFVRHRDLYPHWRNGLVAVTAGCLVIRFIRVAPPRFVDELGFVDLSTRYGLGVYGDVGTGVSDQFAAMPSIHVGWAAVVALGTFAMTRSRVRWIVLMHLPVTVFVVAATGHHWWLDGVVALLLLVGGLRLDGWRRRARARAPRSQSSHLPSSSDSSASPIPRT</sequence>
<gene>
    <name evidence="8" type="ORF">DX116_13330</name>
</gene>
<dbReference type="PANTHER" id="PTHR31310:SF7">
    <property type="entry name" value="PA-PHOSPHATASE RELATED-FAMILY PROTEIN DDB_G0268928"/>
    <property type="match status" value="1"/>
</dbReference>
<feature type="transmembrane region" description="Helical" evidence="6">
    <location>
        <begin position="104"/>
        <end position="123"/>
    </location>
</feature>
<evidence type="ECO:0000256" key="6">
    <source>
        <dbReference type="SAM" id="Phobius"/>
    </source>
</evidence>
<dbReference type="EMBL" id="QUBR01000002">
    <property type="protein sequence ID" value="REK70145.1"/>
    <property type="molecule type" value="Genomic_DNA"/>
</dbReference>
<dbReference type="PANTHER" id="PTHR31310">
    <property type="match status" value="1"/>
</dbReference>
<dbReference type="OrthoDB" id="5241565at2"/>
<evidence type="ECO:0000256" key="3">
    <source>
        <dbReference type="ARBA" id="ARBA00022989"/>
    </source>
</evidence>
<keyword evidence="4 6" id="KW-0472">Membrane</keyword>
<dbReference type="CDD" id="cd03386">
    <property type="entry name" value="PAP2_Aur1_like"/>
    <property type="match status" value="1"/>
</dbReference>